<dbReference type="PROSITE" id="PS00893">
    <property type="entry name" value="NUDIX_BOX"/>
    <property type="match status" value="1"/>
</dbReference>
<dbReference type="InterPro" id="IPR000086">
    <property type="entry name" value="NUDIX_hydrolase_dom"/>
</dbReference>
<dbReference type="EMBL" id="JAPDFW010000103">
    <property type="protein sequence ID" value="KAJ5069772.1"/>
    <property type="molecule type" value="Genomic_DNA"/>
</dbReference>
<evidence type="ECO:0000259" key="3">
    <source>
        <dbReference type="PROSITE" id="PS51462"/>
    </source>
</evidence>
<dbReference type="Pfam" id="PF00293">
    <property type="entry name" value="NUDIX"/>
    <property type="match status" value="1"/>
</dbReference>
<dbReference type="PRINTS" id="PR00502">
    <property type="entry name" value="NUDIXFAMILY"/>
</dbReference>
<protein>
    <submittedName>
        <fullName evidence="4">8-oxo-dgdp phosphatase nudt18</fullName>
    </submittedName>
</protein>
<feature type="domain" description="Nudix hydrolase" evidence="3">
    <location>
        <begin position="1"/>
        <end position="134"/>
    </location>
</feature>
<dbReference type="PROSITE" id="PS51462">
    <property type="entry name" value="NUDIX"/>
    <property type="match status" value="1"/>
</dbReference>
<accession>A0A9Q0LBE9</accession>
<dbReference type="InterPro" id="IPR015797">
    <property type="entry name" value="NUDIX_hydrolase-like_dom_sf"/>
</dbReference>
<name>A0A9Q0LBE9_ANAIG</name>
<dbReference type="GO" id="GO:0044715">
    <property type="term" value="F:8-oxo-dGDP phosphatase activity"/>
    <property type="evidence" value="ECO:0007669"/>
    <property type="project" value="TreeGrafter"/>
</dbReference>
<dbReference type="Gene3D" id="3.90.79.10">
    <property type="entry name" value="Nucleoside Triphosphate Pyrophosphohydrolase"/>
    <property type="match status" value="1"/>
</dbReference>
<keyword evidence="5" id="KW-1185">Reference proteome</keyword>
<evidence type="ECO:0000313" key="5">
    <source>
        <dbReference type="Proteomes" id="UP001149090"/>
    </source>
</evidence>
<keyword evidence="1 2" id="KW-0378">Hydrolase</keyword>
<organism evidence="4 5">
    <name type="scientific">Anaeramoeba ignava</name>
    <name type="common">Anaerobic marine amoeba</name>
    <dbReference type="NCBI Taxonomy" id="1746090"/>
    <lineage>
        <taxon>Eukaryota</taxon>
        <taxon>Metamonada</taxon>
        <taxon>Anaeramoebidae</taxon>
        <taxon>Anaeramoeba</taxon>
    </lineage>
</organism>
<evidence type="ECO:0000256" key="1">
    <source>
        <dbReference type="ARBA" id="ARBA00022801"/>
    </source>
</evidence>
<proteinExistence type="inferred from homology"/>
<dbReference type="Proteomes" id="UP001149090">
    <property type="component" value="Unassembled WGS sequence"/>
</dbReference>
<dbReference type="GO" id="GO:0044716">
    <property type="term" value="F:8-oxo-GDP phosphatase activity"/>
    <property type="evidence" value="ECO:0007669"/>
    <property type="project" value="TreeGrafter"/>
</dbReference>
<sequence>MSVHKSVFIAFNIIVENNKLLMIQESKRECYKSWYVPAGKIEVGETILEGAIREAKEESGLIIEPEEIFHVEHIPRSHIEWIGFCVTGKVIGGKLKTKKEKDEHSIKAEWVDLDKIKEKKLRATDFLHYLDILLKKRKKEEKEEKEKEKEKLNTNQI</sequence>
<dbReference type="SUPFAM" id="SSF55811">
    <property type="entry name" value="Nudix"/>
    <property type="match status" value="1"/>
</dbReference>
<dbReference type="AlphaFoldDB" id="A0A9Q0LBE9"/>
<dbReference type="OrthoDB" id="10005910at2759"/>
<comment type="caution">
    <text evidence="4">The sequence shown here is derived from an EMBL/GenBank/DDBJ whole genome shotgun (WGS) entry which is preliminary data.</text>
</comment>
<gene>
    <name evidence="4" type="ORF">M0811_02349</name>
</gene>
<evidence type="ECO:0000256" key="2">
    <source>
        <dbReference type="RuleBase" id="RU003476"/>
    </source>
</evidence>
<dbReference type="PANTHER" id="PTHR22769">
    <property type="entry name" value="MUTT/NUDIX HYDROLASE"/>
    <property type="match status" value="1"/>
</dbReference>
<dbReference type="PANTHER" id="PTHR22769:SF56">
    <property type="entry name" value="8-OXO-DGDP PHOSPHATASE NUDT18"/>
    <property type="match status" value="1"/>
</dbReference>
<comment type="similarity">
    <text evidence="2">Belongs to the Nudix hydrolase family.</text>
</comment>
<evidence type="ECO:0000313" key="4">
    <source>
        <dbReference type="EMBL" id="KAJ5069772.1"/>
    </source>
</evidence>
<dbReference type="InterPro" id="IPR020084">
    <property type="entry name" value="NUDIX_hydrolase_CS"/>
</dbReference>
<dbReference type="InterPro" id="IPR020476">
    <property type="entry name" value="Nudix_hydrolase"/>
</dbReference>
<reference evidence="4" key="1">
    <citation type="submission" date="2022-10" db="EMBL/GenBank/DDBJ databases">
        <title>Novel sulphate-reducing endosymbionts in the free-living metamonad Anaeramoeba.</title>
        <authorList>
            <person name="Jerlstrom-Hultqvist J."/>
            <person name="Cepicka I."/>
            <person name="Gallot-Lavallee L."/>
            <person name="Salas-Leiva D."/>
            <person name="Curtis B.A."/>
            <person name="Zahonova K."/>
            <person name="Pipaliya S."/>
            <person name="Dacks J."/>
            <person name="Roger A.J."/>
        </authorList>
    </citation>
    <scope>NUCLEOTIDE SEQUENCE</scope>
    <source>
        <strain evidence="4">BMAN</strain>
    </source>
</reference>